<reference evidence="6" key="1">
    <citation type="submission" date="2020-10" db="EMBL/GenBank/DDBJ databases">
        <title>Chromosome-scale genome assembly of the Allis shad, Alosa alosa.</title>
        <authorList>
            <person name="Margot Z."/>
            <person name="Christophe K."/>
            <person name="Cabau C."/>
            <person name="Louis A."/>
            <person name="Berthelot C."/>
            <person name="Parey E."/>
            <person name="Roest Crollius H."/>
            <person name="Montfort J."/>
            <person name="Robinson-Rechavi M."/>
            <person name="Bucao C."/>
            <person name="Bouchez O."/>
            <person name="Gislard M."/>
            <person name="Lluch J."/>
            <person name="Milhes M."/>
            <person name="Lampietro C."/>
            <person name="Lopez Roques C."/>
            <person name="Donnadieu C."/>
            <person name="Braasch I."/>
            <person name="Desvignes T."/>
            <person name="Postlethwait J."/>
            <person name="Bobe J."/>
            <person name="Guiguen Y."/>
        </authorList>
    </citation>
    <scope>NUCLEOTIDE SEQUENCE</scope>
    <source>
        <strain evidence="6">M-15738</strain>
        <tissue evidence="6">Blood</tissue>
    </source>
</reference>
<evidence type="ECO:0008006" key="8">
    <source>
        <dbReference type="Google" id="ProtNLM"/>
    </source>
</evidence>
<dbReference type="GO" id="GO:0005829">
    <property type="term" value="C:cytosol"/>
    <property type="evidence" value="ECO:0007669"/>
    <property type="project" value="TreeGrafter"/>
</dbReference>
<dbReference type="Proteomes" id="UP000823561">
    <property type="component" value="Chromosome 5"/>
</dbReference>
<sequence length="889" mass="99314">MMKVLLQKSVDLSQEWLNSRVNGDVNITSLCQYLLQLMQQHYFTAKTDILMASQTAPIHGAVNALQRCLLEVPGVLYNEMDEGMFAKTLSLMENMTVLLLGVLYGDQDTESKEVPPSFCEMGNAISSVIGHQLGSDDHEEEHVLLPEEHSLVLTCCWVSLKEIGIFMGSLIEMMADESNKMDHLVTAGDMKRMSKLFKDIILKCRHWGAVEGCCRGFTKFCSTLLVSADREIRDIPAQLLKEGLQLLQSPRGTSVTRRAAGLPMLFLCVVSAAETNQSRSLLSLSINTLLEVANRPLPDNWDQTVDLPQVCAVHSLNALVRGSGLAVAILKYCTVMATLALTLLNSRCWAVRNAALQLYSSLCTRMLGQSPGGDHATAQCGMSALTFFTHYPSLLPFLLGELRNAAIDLHHSSQHRRLCVHPSLYPVLTLLAKLQPGIQPETRELSEAVTPLLQLASSPVYSVRMMASKAMVAMMPSSKYPAFLCKMVEELPRSTEEPYSHNYLHGQLLQIRAMLTQVMQTDKAALNSHSLIVEVLESKMWLVTTTQQCLMIRGLYLDVISLVRNSCSKDFLHQLCALLLSELHTSSHHLQVGSDSFYGVALHFLCKDRSWMCLVWQNFSSWNAVFKLSLLRWASETCGSSMTNMPHLLEKILQVNLKEVLLNEDTEIRVVYLKAFVSVMTGGVCSLVLEEAAIQECSEILVRSLEVSDGGSEYLSQALCAASLLLSKSLDHTLFPRLCNILQRHMVPNASEALRMACAESLCLAGVPLMCKDQKSNPHKLGLSIRVVSIGLCLLQDQSEQSQTSADFLKILRKQICMNEMRLICMRSLWPSVSVFCHICSNWLRSTQNLQGWHRYLITGFMIIWLKCWRTLQSVKRLYQASKVWSVLG</sequence>
<dbReference type="Pfam" id="PF10350">
    <property type="entry name" value="DUF2428"/>
    <property type="match status" value="1"/>
</dbReference>
<dbReference type="InterPro" id="IPR056842">
    <property type="entry name" value="THADA-like_TPR_C"/>
</dbReference>
<dbReference type="GO" id="GO:0030488">
    <property type="term" value="P:tRNA methylation"/>
    <property type="evidence" value="ECO:0007669"/>
    <property type="project" value="TreeGrafter"/>
</dbReference>
<evidence type="ECO:0000256" key="1">
    <source>
        <dbReference type="ARBA" id="ARBA00010409"/>
    </source>
</evidence>
<evidence type="ECO:0000313" key="7">
    <source>
        <dbReference type="Proteomes" id="UP000823561"/>
    </source>
</evidence>
<comment type="function">
    <text evidence="3">Together with methyltransferase FTSJ1, methylates the 2'-O-ribose of nucleotides at position 32 of the anticodon loop of substrate tRNAs.</text>
</comment>
<dbReference type="AlphaFoldDB" id="A0AAV6H335"/>
<keyword evidence="2" id="KW-0819">tRNA processing</keyword>
<comment type="similarity">
    <text evidence="1">Belongs to the THADA family.</text>
</comment>
<organism evidence="6 7">
    <name type="scientific">Alosa alosa</name>
    <name type="common">allis shad</name>
    <dbReference type="NCBI Taxonomy" id="278164"/>
    <lineage>
        <taxon>Eukaryota</taxon>
        <taxon>Metazoa</taxon>
        <taxon>Chordata</taxon>
        <taxon>Craniata</taxon>
        <taxon>Vertebrata</taxon>
        <taxon>Euteleostomi</taxon>
        <taxon>Actinopterygii</taxon>
        <taxon>Neopterygii</taxon>
        <taxon>Teleostei</taxon>
        <taxon>Clupei</taxon>
        <taxon>Clupeiformes</taxon>
        <taxon>Clupeoidei</taxon>
        <taxon>Clupeidae</taxon>
        <taxon>Alosa</taxon>
    </lineage>
</organism>
<dbReference type="InterPro" id="IPR016024">
    <property type="entry name" value="ARM-type_fold"/>
</dbReference>
<dbReference type="InterPro" id="IPR051954">
    <property type="entry name" value="tRNA_methyltransferase_THADA"/>
</dbReference>
<protein>
    <recommendedName>
        <fullName evidence="8">DUF2428 domain-containing protein</fullName>
    </recommendedName>
</protein>
<name>A0AAV6H335_9TELE</name>
<evidence type="ECO:0000256" key="2">
    <source>
        <dbReference type="ARBA" id="ARBA00022694"/>
    </source>
</evidence>
<feature type="domain" description="tRNA (32-2'-O)-methyltransferase regulator THADA-like C-terminal TPR repeats region" evidence="5">
    <location>
        <begin position="352"/>
        <end position="514"/>
    </location>
</feature>
<accession>A0AAV6H335</accession>
<keyword evidence="7" id="KW-1185">Reference proteome</keyword>
<comment type="caution">
    <text evidence="6">The sequence shown here is derived from an EMBL/GenBank/DDBJ whole genome shotgun (WGS) entry which is preliminary data.</text>
</comment>
<dbReference type="Pfam" id="PF25151">
    <property type="entry name" value="TPR_Trm732_C"/>
    <property type="match status" value="1"/>
</dbReference>
<evidence type="ECO:0000259" key="4">
    <source>
        <dbReference type="Pfam" id="PF10350"/>
    </source>
</evidence>
<proteinExistence type="inferred from homology"/>
<evidence type="ECO:0000259" key="5">
    <source>
        <dbReference type="Pfam" id="PF25151"/>
    </source>
</evidence>
<evidence type="ECO:0000256" key="3">
    <source>
        <dbReference type="ARBA" id="ARBA00035625"/>
    </source>
</evidence>
<dbReference type="SUPFAM" id="SSF48371">
    <property type="entry name" value="ARM repeat"/>
    <property type="match status" value="1"/>
</dbReference>
<gene>
    <name evidence="6" type="ORF">AALO_G00060580</name>
</gene>
<dbReference type="Gene3D" id="1.25.10.10">
    <property type="entry name" value="Leucine-rich Repeat Variant"/>
    <property type="match status" value="1"/>
</dbReference>
<dbReference type="PANTHER" id="PTHR14387">
    <property type="entry name" value="THADA/DEATH RECEPTOR INTERACTING PROTEIN"/>
    <property type="match status" value="1"/>
</dbReference>
<dbReference type="InterPro" id="IPR011989">
    <property type="entry name" value="ARM-like"/>
</dbReference>
<dbReference type="InterPro" id="IPR019442">
    <property type="entry name" value="THADA/TRM732_DUF2428"/>
</dbReference>
<dbReference type="PANTHER" id="PTHR14387:SF0">
    <property type="entry name" value="DUF2428 DOMAIN-CONTAINING PROTEIN"/>
    <property type="match status" value="1"/>
</dbReference>
<feature type="domain" description="DUF2428" evidence="4">
    <location>
        <begin position="85"/>
        <end position="350"/>
    </location>
</feature>
<evidence type="ECO:0000313" key="6">
    <source>
        <dbReference type="EMBL" id="KAG5280487.1"/>
    </source>
</evidence>
<dbReference type="EMBL" id="JADWDJ010000005">
    <property type="protein sequence ID" value="KAG5280487.1"/>
    <property type="molecule type" value="Genomic_DNA"/>
</dbReference>